<feature type="transmembrane region" description="Helical" evidence="1">
    <location>
        <begin position="105"/>
        <end position="125"/>
    </location>
</feature>
<comment type="caution">
    <text evidence="3">The sequence shown here is derived from an EMBL/GenBank/DDBJ whole genome shotgun (WGS) entry which is preliminary data.</text>
</comment>
<sequence>MKFIYKIILTLFLSLYIAILSKLILFKYIPLSQIIEHFNFTYDEYHWRDNNFVPFKTIYFYLYLADINLSIRIENLAGNIIGFAPLGFILPLLSKGFQKLRRVAFSTFCLSLAFEIVQLVFEFGSFDVDDLILNTFGGILGYIPAKIILLVTANRIQNKNT</sequence>
<feature type="transmembrane region" description="Helical" evidence="1">
    <location>
        <begin position="131"/>
        <end position="153"/>
    </location>
</feature>
<organism evidence="3 4">
    <name type="scientific">Neobacillus cucumis</name>
    <dbReference type="NCBI Taxonomy" id="1740721"/>
    <lineage>
        <taxon>Bacteria</taxon>
        <taxon>Bacillati</taxon>
        <taxon>Bacillota</taxon>
        <taxon>Bacilli</taxon>
        <taxon>Bacillales</taxon>
        <taxon>Bacillaceae</taxon>
        <taxon>Neobacillus</taxon>
    </lineage>
</organism>
<keyword evidence="4" id="KW-1185">Reference proteome</keyword>
<gene>
    <name evidence="3" type="ORF">CVD27_09870</name>
</gene>
<evidence type="ECO:0000313" key="4">
    <source>
        <dbReference type="Proteomes" id="UP000234950"/>
    </source>
</evidence>
<evidence type="ECO:0000259" key="2">
    <source>
        <dbReference type="Pfam" id="PF04892"/>
    </source>
</evidence>
<reference evidence="3 4" key="1">
    <citation type="submission" date="2017-11" db="EMBL/GenBank/DDBJ databases">
        <title>Comparitive Functional Genomics of Dry Heat Resistant strains isolated from the Viking Spacecraft.</title>
        <authorList>
            <person name="Seuylemezian A."/>
            <person name="Cooper K."/>
            <person name="Vaishampayan P."/>
        </authorList>
    </citation>
    <scope>NUCLEOTIDE SEQUENCE [LARGE SCALE GENOMIC DNA]</scope>
    <source>
        <strain evidence="3 4">V32-6</strain>
    </source>
</reference>
<dbReference type="InterPro" id="IPR006976">
    <property type="entry name" value="VanZ-like"/>
</dbReference>
<dbReference type="PANTHER" id="PTHR36834:SF1">
    <property type="entry name" value="INTEGRAL MEMBRANE PROTEIN"/>
    <property type="match status" value="1"/>
</dbReference>
<accession>A0A2N5HJI3</accession>
<protein>
    <submittedName>
        <fullName evidence="3">VanZ family protein</fullName>
    </submittedName>
</protein>
<keyword evidence="1" id="KW-1133">Transmembrane helix</keyword>
<dbReference type="AlphaFoldDB" id="A0A2N5HJI3"/>
<feature type="domain" description="VanZ-like" evidence="2">
    <location>
        <begin position="15"/>
        <end position="147"/>
    </location>
</feature>
<feature type="transmembrane region" description="Helical" evidence="1">
    <location>
        <begin position="76"/>
        <end position="93"/>
    </location>
</feature>
<keyword evidence="1" id="KW-0812">Transmembrane</keyword>
<proteinExistence type="predicted"/>
<dbReference type="RefSeq" id="WP_101647750.1">
    <property type="nucleotide sequence ID" value="NZ_PGVE01000040.1"/>
</dbReference>
<evidence type="ECO:0000313" key="3">
    <source>
        <dbReference type="EMBL" id="PLS05682.1"/>
    </source>
</evidence>
<name>A0A2N5HJI3_9BACI</name>
<keyword evidence="1" id="KW-0472">Membrane</keyword>
<evidence type="ECO:0000256" key="1">
    <source>
        <dbReference type="SAM" id="Phobius"/>
    </source>
</evidence>
<dbReference type="Pfam" id="PF04892">
    <property type="entry name" value="VanZ"/>
    <property type="match status" value="1"/>
</dbReference>
<dbReference type="PANTHER" id="PTHR36834">
    <property type="entry name" value="MEMBRANE PROTEIN-RELATED"/>
    <property type="match status" value="1"/>
</dbReference>
<dbReference type="OrthoDB" id="4822551at2"/>
<dbReference type="InterPro" id="IPR053150">
    <property type="entry name" value="Teicoplanin_resist-assoc"/>
</dbReference>
<dbReference type="Proteomes" id="UP000234950">
    <property type="component" value="Unassembled WGS sequence"/>
</dbReference>
<dbReference type="EMBL" id="PGVE01000040">
    <property type="protein sequence ID" value="PLS05682.1"/>
    <property type="molecule type" value="Genomic_DNA"/>
</dbReference>
<feature type="transmembrane region" description="Helical" evidence="1">
    <location>
        <begin position="7"/>
        <end position="29"/>
    </location>
</feature>